<dbReference type="GO" id="GO:0004252">
    <property type="term" value="F:serine-type endopeptidase activity"/>
    <property type="evidence" value="ECO:0007669"/>
    <property type="project" value="InterPro"/>
</dbReference>
<proteinExistence type="predicted"/>
<organism evidence="7">
    <name type="scientific">Cyprideis torosa</name>
    <dbReference type="NCBI Taxonomy" id="163714"/>
    <lineage>
        <taxon>Eukaryota</taxon>
        <taxon>Metazoa</taxon>
        <taxon>Ecdysozoa</taxon>
        <taxon>Arthropoda</taxon>
        <taxon>Crustacea</taxon>
        <taxon>Oligostraca</taxon>
        <taxon>Ostracoda</taxon>
        <taxon>Podocopa</taxon>
        <taxon>Podocopida</taxon>
        <taxon>Cytherocopina</taxon>
        <taxon>Cytheroidea</taxon>
        <taxon>Cytherideidae</taxon>
        <taxon>Cyprideis</taxon>
    </lineage>
</organism>
<keyword evidence="3" id="KW-0645">Protease</keyword>
<dbReference type="SUPFAM" id="SSF50494">
    <property type="entry name" value="Trypsin-like serine proteases"/>
    <property type="match status" value="1"/>
</dbReference>
<dbReference type="InterPro" id="IPR001254">
    <property type="entry name" value="Trypsin_dom"/>
</dbReference>
<dbReference type="OrthoDB" id="9425590at2759"/>
<dbReference type="Pfam" id="PF00089">
    <property type="entry name" value="Trypsin"/>
    <property type="match status" value="1"/>
</dbReference>
<evidence type="ECO:0000256" key="2">
    <source>
        <dbReference type="ARBA" id="ARBA00022525"/>
    </source>
</evidence>
<protein>
    <submittedName>
        <fullName evidence="7">Uncharacterized protein</fullName>
    </submittedName>
</protein>
<evidence type="ECO:0000256" key="1">
    <source>
        <dbReference type="ARBA" id="ARBA00004613"/>
    </source>
</evidence>
<dbReference type="InterPro" id="IPR009003">
    <property type="entry name" value="Peptidase_S1_PA"/>
</dbReference>
<feature type="region of interest" description="Disordered" evidence="6">
    <location>
        <begin position="125"/>
        <end position="145"/>
    </location>
</feature>
<evidence type="ECO:0000313" key="7">
    <source>
        <dbReference type="EMBL" id="CAD7228638.1"/>
    </source>
</evidence>
<feature type="compositionally biased region" description="Basic and acidic residues" evidence="6">
    <location>
        <begin position="132"/>
        <end position="141"/>
    </location>
</feature>
<evidence type="ECO:0000256" key="3">
    <source>
        <dbReference type="ARBA" id="ARBA00022670"/>
    </source>
</evidence>
<feature type="compositionally biased region" description="Basic and acidic residues" evidence="6">
    <location>
        <begin position="181"/>
        <end position="196"/>
    </location>
</feature>
<sequence>MLKITAGDYNTAMQSPDEFTTTAGPAVIHPKYIDHDGESTVNDIALVFVLEDFPLGHGLITKIQAANLPPPTQTFEGKAFNPPPRHKKKFGDSGGPLLLADDPFTVVGIVSWGYGCADPRFPGVYAESSSPEEGKPWKETMDQEPFGWTDLDSVRREGNQKSADIRLIGANLHTGCHHSHPGKEESTMVRGRERSEVSTLVPTKQKKNVVHDEVWGGGEPIETSKQCGLLEDAVDTGLPNHKVGVGYSQWILDLSAVGSSGYGLLPLLQEPKLRRLMLPGHERKKYMQMKASLTSRMSFSVAVVQSTIWSNARYFFPSSAEYANYGAAAEKKAAAAVAAYPRKMAGVLPLGRQKFS</sequence>
<dbReference type="GO" id="GO:0006508">
    <property type="term" value="P:proteolysis"/>
    <property type="evidence" value="ECO:0007669"/>
    <property type="project" value="UniProtKB-KW"/>
</dbReference>
<dbReference type="PANTHER" id="PTHR24264:SF65">
    <property type="entry name" value="SRCR DOMAIN-CONTAINING PROTEIN"/>
    <property type="match status" value="1"/>
</dbReference>
<dbReference type="EMBL" id="OB661630">
    <property type="protein sequence ID" value="CAD7228638.1"/>
    <property type="molecule type" value="Genomic_DNA"/>
</dbReference>
<evidence type="ECO:0000256" key="6">
    <source>
        <dbReference type="SAM" id="MobiDB-lite"/>
    </source>
</evidence>
<dbReference type="SMART" id="SM00020">
    <property type="entry name" value="Tryp_SPc"/>
    <property type="match status" value="1"/>
</dbReference>
<dbReference type="GO" id="GO:0005615">
    <property type="term" value="C:extracellular space"/>
    <property type="evidence" value="ECO:0007669"/>
    <property type="project" value="TreeGrafter"/>
</dbReference>
<gene>
    <name evidence="7" type="ORF">CTOB1V02_LOCUS6518</name>
</gene>
<dbReference type="Gene3D" id="2.40.10.10">
    <property type="entry name" value="Trypsin-like serine proteases"/>
    <property type="match status" value="1"/>
</dbReference>
<comment type="subcellular location">
    <subcellularLocation>
        <location evidence="1">Secreted</location>
    </subcellularLocation>
</comment>
<reference evidence="7" key="1">
    <citation type="submission" date="2020-11" db="EMBL/GenBank/DDBJ databases">
        <authorList>
            <person name="Tran Van P."/>
        </authorList>
    </citation>
    <scope>NUCLEOTIDE SEQUENCE</scope>
</reference>
<keyword evidence="2" id="KW-0964">Secreted</keyword>
<keyword evidence="5" id="KW-0720">Serine protease</keyword>
<evidence type="ECO:0000256" key="5">
    <source>
        <dbReference type="ARBA" id="ARBA00022825"/>
    </source>
</evidence>
<keyword evidence="4" id="KW-0378">Hydrolase</keyword>
<name>A0A7R8ZL36_9CRUS</name>
<dbReference type="InterPro" id="IPR050127">
    <property type="entry name" value="Serine_Proteases_S1"/>
</dbReference>
<evidence type="ECO:0000256" key="4">
    <source>
        <dbReference type="ARBA" id="ARBA00022801"/>
    </source>
</evidence>
<dbReference type="InterPro" id="IPR043504">
    <property type="entry name" value="Peptidase_S1_PA_chymotrypsin"/>
</dbReference>
<dbReference type="AlphaFoldDB" id="A0A7R8ZL36"/>
<accession>A0A7R8ZL36</accession>
<dbReference type="PANTHER" id="PTHR24264">
    <property type="entry name" value="TRYPSIN-RELATED"/>
    <property type="match status" value="1"/>
</dbReference>
<feature type="region of interest" description="Disordered" evidence="6">
    <location>
        <begin position="173"/>
        <end position="198"/>
    </location>
</feature>